<feature type="region of interest" description="Disordered" evidence="1">
    <location>
        <begin position="1"/>
        <end position="63"/>
    </location>
</feature>
<feature type="region of interest" description="Disordered" evidence="1">
    <location>
        <begin position="341"/>
        <end position="411"/>
    </location>
</feature>
<evidence type="ECO:0000313" key="3">
    <source>
        <dbReference type="Proteomes" id="UP001158576"/>
    </source>
</evidence>
<organism evidence="2 3">
    <name type="scientific">Oikopleura dioica</name>
    <name type="common">Tunicate</name>
    <dbReference type="NCBI Taxonomy" id="34765"/>
    <lineage>
        <taxon>Eukaryota</taxon>
        <taxon>Metazoa</taxon>
        <taxon>Chordata</taxon>
        <taxon>Tunicata</taxon>
        <taxon>Appendicularia</taxon>
        <taxon>Copelata</taxon>
        <taxon>Oikopleuridae</taxon>
        <taxon>Oikopleura</taxon>
    </lineage>
</organism>
<protein>
    <submittedName>
        <fullName evidence="2">Oidioi.mRNA.OKI2018_I69.XSR.g17019.t1.cds</fullName>
    </submittedName>
</protein>
<feature type="region of interest" description="Disordered" evidence="1">
    <location>
        <begin position="140"/>
        <end position="321"/>
    </location>
</feature>
<feature type="compositionally biased region" description="Acidic residues" evidence="1">
    <location>
        <begin position="299"/>
        <end position="314"/>
    </location>
</feature>
<feature type="compositionally biased region" description="Basic and acidic residues" evidence="1">
    <location>
        <begin position="217"/>
        <end position="236"/>
    </location>
</feature>
<feature type="region of interest" description="Disordered" evidence="1">
    <location>
        <begin position="84"/>
        <end position="122"/>
    </location>
</feature>
<sequence>MRTENVIAQDSSMTKFKVKATSPEYKFNEQESKQVAAPTDDASEPPTCSTSQHDSSESKQEIRSLLAAVPKPRSMLEEMAKKPVFFPPQPRPPTPQESLPAPAAGGFNGPTRFPVIPLRPNAPKKPLIYEMPIVTEMVRERRQQEEDEERRRYYEEENNKQRTFGKGGSNLTPPDPFDRKEAAYFSFGRPENSNEDDRDENAQIGFGENVIIDEIALAERLKEGSPTREEILESKEAFTTMPVPDALNKKESNDQGGTVSSPTTSASSSSWFSSSPSSWNSSRTLTKSTSQSSGGTSSYDDDEEDFDVYDDYETDQPQKTTQVLLLHEIKKKRMEELATIVEDSDSEAESLHSSPRASNSQSVDLQKEEDVMEIENNDVKAKTDEGPKADEELKADEEPKKEEDVFVPRRSKRQKFQTDFYGYGKKK</sequence>
<dbReference type="EMBL" id="OU015569">
    <property type="protein sequence ID" value="CAG5100483.1"/>
    <property type="molecule type" value="Genomic_DNA"/>
</dbReference>
<feature type="compositionally biased region" description="Polar residues" evidence="1">
    <location>
        <begin position="1"/>
        <end position="14"/>
    </location>
</feature>
<name>A0ABN7SN18_OIKDI</name>
<feature type="compositionally biased region" description="Basic and acidic residues" evidence="1">
    <location>
        <begin position="377"/>
        <end position="407"/>
    </location>
</feature>
<feature type="compositionally biased region" description="Polar residues" evidence="1">
    <location>
        <begin position="351"/>
        <end position="364"/>
    </location>
</feature>
<feature type="compositionally biased region" description="Low complexity" evidence="1">
    <location>
        <begin position="260"/>
        <end position="298"/>
    </location>
</feature>
<evidence type="ECO:0000256" key="1">
    <source>
        <dbReference type="SAM" id="MobiDB-lite"/>
    </source>
</evidence>
<feature type="compositionally biased region" description="Pro residues" evidence="1">
    <location>
        <begin position="85"/>
        <end position="95"/>
    </location>
</feature>
<evidence type="ECO:0000313" key="2">
    <source>
        <dbReference type="EMBL" id="CAG5100483.1"/>
    </source>
</evidence>
<feature type="compositionally biased region" description="Basic and acidic residues" evidence="1">
    <location>
        <begin position="140"/>
        <end position="160"/>
    </location>
</feature>
<dbReference type="Proteomes" id="UP001158576">
    <property type="component" value="Chromosome XSR"/>
</dbReference>
<gene>
    <name evidence="2" type="ORF">OKIOD_LOCUS8577</name>
</gene>
<proteinExistence type="predicted"/>
<reference evidence="2 3" key="1">
    <citation type="submission" date="2021-04" db="EMBL/GenBank/DDBJ databases">
        <authorList>
            <person name="Bliznina A."/>
        </authorList>
    </citation>
    <scope>NUCLEOTIDE SEQUENCE [LARGE SCALE GENOMIC DNA]</scope>
</reference>
<accession>A0ABN7SN18</accession>
<keyword evidence="3" id="KW-1185">Reference proteome</keyword>